<evidence type="ECO:0000313" key="2">
    <source>
        <dbReference type="Proteomes" id="UP000319663"/>
    </source>
</evidence>
<comment type="caution">
    <text evidence="1">The sequence shown here is derived from an EMBL/GenBank/DDBJ whole genome shotgun (WGS) entry which is preliminary data.</text>
</comment>
<proteinExistence type="predicted"/>
<reference evidence="1 2" key="1">
    <citation type="submission" date="2019-06" db="EMBL/GenBank/DDBJ databases">
        <title>Wine fermentation using esterase from Monascus purpureus.</title>
        <authorList>
            <person name="Geng C."/>
            <person name="Zhang Y."/>
        </authorList>
    </citation>
    <scope>NUCLEOTIDE SEQUENCE [LARGE SCALE GENOMIC DNA]</scope>
    <source>
        <strain evidence="1">HQ1</strain>
    </source>
</reference>
<dbReference type="EMBL" id="VIFY01000022">
    <property type="protein sequence ID" value="TQB75221.1"/>
    <property type="molecule type" value="Genomic_DNA"/>
</dbReference>
<dbReference type="AlphaFoldDB" id="A0A507QYY9"/>
<sequence length="140" mass="16328">MVFWATRVLRPQISVCISQIQYSLKNPVPQMPVESLEQWQDKDIIRRRRPNLHIVLVYIDQALELDSPDSITVKDMKDGLRWDEIDKALRILRKSNEENLRHILTDAMKCLDADACLEVLEPETSALSKEKMLEMGRRAL</sequence>
<organism evidence="1 2">
    <name type="scientific">Monascus purpureus</name>
    <name type="common">Red mold</name>
    <name type="synonym">Monascus anka</name>
    <dbReference type="NCBI Taxonomy" id="5098"/>
    <lineage>
        <taxon>Eukaryota</taxon>
        <taxon>Fungi</taxon>
        <taxon>Dikarya</taxon>
        <taxon>Ascomycota</taxon>
        <taxon>Pezizomycotina</taxon>
        <taxon>Eurotiomycetes</taxon>
        <taxon>Eurotiomycetidae</taxon>
        <taxon>Eurotiales</taxon>
        <taxon>Aspergillaceae</taxon>
        <taxon>Monascus</taxon>
    </lineage>
</organism>
<gene>
    <name evidence="1" type="ORF">MPDQ_003474</name>
</gene>
<name>A0A507QYY9_MONPU</name>
<keyword evidence="2" id="KW-1185">Reference proteome</keyword>
<evidence type="ECO:0000313" key="1">
    <source>
        <dbReference type="EMBL" id="TQB75221.1"/>
    </source>
</evidence>
<accession>A0A507QYY9</accession>
<dbReference type="Proteomes" id="UP000319663">
    <property type="component" value="Unassembled WGS sequence"/>
</dbReference>
<protein>
    <submittedName>
        <fullName evidence="1">Uncharacterized protein</fullName>
    </submittedName>
</protein>